<dbReference type="Proteomes" id="UP000316208">
    <property type="component" value="Unassembled WGS sequence"/>
</dbReference>
<reference evidence="19 20" key="1">
    <citation type="submission" date="2018-03" db="EMBL/GenBank/DDBJ databases">
        <title>Aerobic endospore-forming bacteria genome sequencing and assembly.</title>
        <authorList>
            <person name="Cavalcante D.A."/>
            <person name="Driks A."/>
            <person name="Putonti C."/>
            <person name="De-Souza M.T."/>
        </authorList>
    </citation>
    <scope>NUCLEOTIDE SEQUENCE [LARGE SCALE GENOMIC DNA]</scope>
    <source>
        <strain evidence="19 20">SDF0028</strain>
    </source>
</reference>
<keyword evidence="13" id="KW-1015">Disulfide bond</keyword>
<keyword evidence="5" id="KW-0812">Transmembrane</keyword>
<feature type="region of interest" description="Disordered" evidence="16">
    <location>
        <begin position="578"/>
        <end position="600"/>
    </location>
</feature>
<evidence type="ECO:0000256" key="9">
    <source>
        <dbReference type="ARBA" id="ARBA00022840"/>
    </source>
</evidence>
<evidence type="ECO:0000256" key="8">
    <source>
        <dbReference type="ARBA" id="ARBA00022777"/>
    </source>
</evidence>
<evidence type="ECO:0000313" key="20">
    <source>
        <dbReference type="Proteomes" id="UP000316208"/>
    </source>
</evidence>
<gene>
    <name evidence="19" type="ORF">C7Y44_13795</name>
</gene>
<protein>
    <recommendedName>
        <fullName evidence="2">receptor protein-tyrosine kinase</fullName>
        <ecNumber evidence="2">2.7.10.1</ecNumber>
    </recommendedName>
</protein>
<name>A0ABY3AP14_PAEPP</name>
<evidence type="ECO:0000256" key="10">
    <source>
        <dbReference type="ARBA" id="ARBA00022989"/>
    </source>
</evidence>
<keyword evidence="6 17" id="KW-0732">Signal</keyword>
<evidence type="ECO:0000256" key="2">
    <source>
        <dbReference type="ARBA" id="ARBA00011902"/>
    </source>
</evidence>
<keyword evidence="8" id="KW-0418">Kinase</keyword>
<feature type="domain" description="ALK/LTK-like glycine-rich" evidence="18">
    <location>
        <begin position="1206"/>
        <end position="1411"/>
    </location>
</feature>
<dbReference type="EMBL" id="SADY01000004">
    <property type="protein sequence ID" value="TQR44228.1"/>
    <property type="molecule type" value="Genomic_DNA"/>
</dbReference>
<keyword evidence="14" id="KW-0675">Receptor</keyword>
<evidence type="ECO:0000256" key="1">
    <source>
        <dbReference type="ARBA" id="ARBA00004251"/>
    </source>
</evidence>
<dbReference type="Pfam" id="PF12810">
    <property type="entry name" value="ALK_LTK_GRD"/>
    <property type="match status" value="1"/>
</dbReference>
<evidence type="ECO:0000256" key="7">
    <source>
        <dbReference type="ARBA" id="ARBA00022741"/>
    </source>
</evidence>
<dbReference type="RefSeq" id="WP_142544378.1">
    <property type="nucleotide sequence ID" value="NZ_SADY01000004.1"/>
</dbReference>
<comment type="subcellular location">
    <subcellularLocation>
        <location evidence="1">Cell membrane</location>
        <topology evidence="1">Single-pass type I membrane protein</topology>
    </subcellularLocation>
</comment>
<keyword evidence="7" id="KW-0547">Nucleotide-binding</keyword>
<evidence type="ECO:0000256" key="14">
    <source>
        <dbReference type="ARBA" id="ARBA00023170"/>
    </source>
</evidence>
<evidence type="ECO:0000256" key="16">
    <source>
        <dbReference type="SAM" id="MobiDB-lite"/>
    </source>
</evidence>
<evidence type="ECO:0000256" key="13">
    <source>
        <dbReference type="ARBA" id="ARBA00023157"/>
    </source>
</evidence>
<keyword evidence="3" id="KW-1003">Cell membrane</keyword>
<evidence type="ECO:0000256" key="17">
    <source>
        <dbReference type="SAM" id="SignalP"/>
    </source>
</evidence>
<keyword evidence="9" id="KW-0067">ATP-binding</keyword>
<keyword evidence="15" id="KW-0325">Glycoprotein</keyword>
<feature type="region of interest" description="Disordered" evidence="16">
    <location>
        <begin position="1290"/>
        <end position="1346"/>
    </location>
</feature>
<feature type="signal peptide" evidence="17">
    <location>
        <begin position="1"/>
        <end position="25"/>
    </location>
</feature>
<dbReference type="EC" id="2.7.10.1" evidence="2"/>
<evidence type="ECO:0000256" key="11">
    <source>
        <dbReference type="ARBA" id="ARBA00023136"/>
    </source>
</evidence>
<feature type="compositionally biased region" description="Gly residues" evidence="16">
    <location>
        <begin position="1290"/>
        <end position="1307"/>
    </location>
</feature>
<evidence type="ECO:0000256" key="6">
    <source>
        <dbReference type="ARBA" id="ARBA00022729"/>
    </source>
</evidence>
<evidence type="ECO:0000256" key="4">
    <source>
        <dbReference type="ARBA" id="ARBA00022679"/>
    </source>
</evidence>
<feature type="region of interest" description="Disordered" evidence="16">
    <location>
        <begin position="1247"/>
        <end position="1275"/>
    </location>
</feature>
<feature type="compositionally biased region" description="Gly residues" evidence="16">
    <location>
        <begin position="1248"/>
        <end position="1269"/>
    </location>
</feature>
<feature type="compositionally biased region" description="Gly residues" evidence="16">
    <location>
        <begin position="1317"/>
        <end position="1346"/>
    </location>
</feature>
<evidence type="ECO:0000256" key="5">
    <source>
        <dbReference type="ARBA" id="ARBA00022692"/>
    </source>
</evidence>
<proteinExistence type="predicted"/>
<evidence type="ECO:0000313" key="19">
    <source>
        <dbReference type="EMBL" id="TQR44228.1"/>
    </source>
</evidence>
<accession>A0ABY3AP14</accession>
<evidence type="ECO:0000256" key="12">
    <source>
        <dbReference type="ARBA" id="ARBA00023137"/>
    </source>
</evidence>
<organism evidence="19 20">
    <name type="scientific">Paenibacillus popilliae</name>
    <name type="common">Bacillus popilliae</name>
    <dbReference type="NCBI Taxonomy" id="78057"/>
    <lineage>
        <taxon>Bacteria</taxon>
        <taxon>Bacillati</taxon>
        <taxon>Bacillota</taxon>
        <taxon>Bacilli</taxon>
        <taxon>Bacillales</taxon>
        <taxon>Paenibacillaceae</taxon>
        <taxon>Paenibacillus</taxon>
    </lineage>
</organism>
<evidence type="ECO:0000256" key="3">
    <source>
        <dbReference type="ARBA" id="ARBA00022475"/>
    </source>
</evidence>
<comment type="caution">
    <text evidence="19">The sequence shown here is derived from an EMBL/GenBank/DDBJ whole genome shotgun (WGS) entry which is preliminary data.</text>
</comment>
<keyword evidence="20" id="KW-1185">Reference proteome</keyword>
<dbReference type="Gene3D" id="2.60.120.260">
    <property type="entry name" value="Galactose-binding domain-like"/>
    <property type="match status" value="1"/>
</dbReference>
<keyword evidence="10" id="KW-1133">Transmembrane helix</keyword>
<evidence type="ECO:0000256" key="15">
    <source>
        <dbReference type="ARBA" id="ARBA00023180"/>
    </source>
</evidence>
<evidence type="ECO:0000259" key="18">
    <source>
        <dbReference type="Pfam" id="PF12810"/>
    </source>
</evidence>
<keyword evidence="12" id="KW-0829">Tyrosine-protein kinase</keyword>
<keyword evidence="11" id="KW-0472">Membrane</keyword>
<feature type="chain" id="PRO_5046249642" description="receptor protein-tyrosine kinase" evidence="17">
    <location>
        <begin position="26"/>
        <end position="1961"/>
    </location>
</feature>
<dbReference type="InterPro" id="IPR055163">
    <property type="entry name" value="ALK/LTK-like_GRD"/>
</dbReference>
<sequence>MYRRILNSLLCLLLIITLIPSEVGAAGAGGGNDGTSGTGQLGLNFLKKTGILHYEALNKTASSGIRFQSVGWILRADATCDSKNKLKAQCTPLQDNNYVRLEFDELEKLGKMVKDDKVDKKTGKTLTVYDMDGVYIQKLMSEKPALKNIKEGEPLFFSALFKVKIDNKLQPTIYTTLDGIRNAKTWASPGDFRQYYDQKVYFNGTAPLKIRLVNARTGNLFDNSEDIVTVDNSNLVVESNQIKASTVRIKNKDEEETEDWRIQPTSTQVKIPKTYVFKGKTYKLKCSYQQNINSTEKLDCKTASKQNPNFLRDGETLTRQPGMDVGGVWLTLVYEEADVKCNCSTTLTIPNSSTIAGEVTGDTIGKQVPITINMKQSDTALKDWKLALEGKSNVKVKVNVTRTGGSGNPTLTGTPTSGTEKTMDATDLIKYFDGTTPLTYTDNLSSYPIAEDQKVEFEYNATVTVTYIDGNANTVFVTCENSTGTKIKFFRKKKDDPNRFGYYTSRPSYWSEIKEGTPGNETFDAMAGTPTTRSLYFATGGSEFIVDIETEYVSDATATRTYTSKFNAVPSGWNMSPITGSIGHESPPPQPTPRTKTDVSGASYTERVSSHSTKHVTKPAVPCSGNPCTGGSPEESHTDYWWVQEGYNKTVGGYSDTWTQTVTFDYTKINKVHVWKIDKSKVNGMAELTKTNEITASVVQGDPTIFANIAASNTSAAGRLRYSLEANQHDNVVWNEGNSDNRDANSPDDNYGVSETARFKERRALTTNVTAVSDFLILQTSSGDQSVMYFDKESNTAKTTDPLIVPKTSKVAQWDSNSNSAAKWSPDAINIGSYNGKYGSPTLKYIGSGSGTRVQTVFDRLPAGLNRPARPGGPLRLMQTGINPIRDNPNGLYVTGNSTVFYRSILDKGSNETPYSNANDPKYGANGQSFTSAYSPTHSKVNDVVLHDPVSTEKAIVIPLKEERDQRTNDSKLLGGNLQQSITEYEKKLKPDYRQNLIPNGDAELLDFDGQVTGWQTWTEAKPEDITFTHRSGDQWVIGGSSSFEISTKTKAKAGKDIKGVYYRDVSVKPGKRYQFTGDLGCHRCKGNFYIDARTASGTIVNSFGSEVVTGVAKTGIKIDFTMPTSASIARIHIVKGETNGSDGSMNDYLFADNLKLTNQSDNEWVGLDPVYQRIEVSDPNYKPPVTGMTKTFTSLGANTFDVPATGTYTLEAWGAEGGTSGYGGKGGYAKGTITLNAGETLTVMVGGQTGTNGGGSGHGRSTDSGGGASDIRKGGTALSNRILVAGGGGGYGGGSTKGGDGGGLTGSTGEKKYGTPGQGGTQSSGGTGGDNNGGSGSLGNGGSNTAGANSGGGGGGGGYYGGGAGGNDYPSYDDMDDSGGGGGSSYIGGVQGGTTTAGMNSGNGKVVITIPDSPGTGAPTRVEKVMLNLGGAEPPPDAYEYIPKVSDPEKEVDVPGLGKFKPGNFINLDYGFSIYFPNNGDFYGNGAWGISSPSAIEGKGFVNNMDTTEWTKSKAVRFEYPVIYKDQMYLQNEWIDLPVSESNFDFYVPLAAKEKISALVEFRAIAINGEEDNEVPINKVRYNNLAARHSAIKRFNIDVVGNIGNLVIEDTGDFRFSNLFKEPVSSNQWFIPNLVKKVNPNKQNKIVGDTIDIRGKGASAETHYLNTYGLLPHKQQMPIELPLSPEKNNITALQKQPMRLGYNVLADVETTGNYYANLQIIPYYYQLNLQTGKYTPVDVYMLVNGEYKPINKFDIVKPGWDNKSVYPYTYSLKWVEESGRRNYSKAEEDNTDAVTYYSQMRDTDTGAGKTSQPSGMNYPFGTAQISSLTGRNRTYIGSENTYGYFKNPGYKMDTEEFGMQAQRWHFTYGLPSSAVVVAKGKPITKGNIEDLRNNTSVLVMAADIKAIGEVYALQYKVPGGNNEIKISGTRYSTTSIPYSVINVFSGNKSSADDLEISGTH</sequence>
<keyword evidence="4" id="KW-0808">Transferase</keyword>